<sequence>MIAKATRNQIYNSESSLVMPWESGRDPVEGTTGSMAMQTPAEGTLVEVLGTTAVDLAELQFSVIMNAFRGTSTGIPWAHEADHETWEETKYL</sequence>
<keyword evidence="2" id="KW-1185">Reference proteome</keyword>
<evidence type="ECO:0000313" key="1">
    <source>
        <dbReference type="EMBL" id="KAF5599371.1"/>
    </source>
</evidence>
<protein>
    <submittedName>
        <fullName evidence="1">Uncharacterized protein</fullName>
    </submittedName>
</protein>
<proteinExistence type="predicted"/>
<dbReference type="EMBL" id="JAAOAR010000157">
    <property type="protein sequence ID" value="KAF5599371.1"/>
    <property type="molecule type" value="Genomic_DNA"/>
</dbReference>
<name>A0A8H5UU18_9HYPO</name>
<gene>
    <name evidence="1" type="ORF">FPANT_3486</name>
</gene>
<evidence type="ECO:0000313" key="2">
    <source>
        <dbReference type="Proteomes" id="UP000544095"/>
    </source>
</evidence>
<reference evidence="1 2" key="1">
    <citation type="submission" date="2020-05" db="EMBL/GenBank/DDBJ databases">
        <title>Identification and distribution of gene clusters putatively required for synthesis of sphingolipid metabolism inhibitors in phylogenetically diverse species of the filamentous fungus Fusarium.</title>
        <authorList>
            <person name="Kim H.-S."/>
            <person name="Busman M."/>
            <person name="Brown D.W."/>
            <person name="Divon H."/>
            <person name="Uhlig S."/>
            <person name="Proctor R.H."/>
        </authorList>
    </citation>
    <scope>NUCLEOTIDE SEQUENCE [LARGE SCALE GENOMIC DNA]</scope>
    <source>
        <strain evidence="1 2">NRRL 25211</strain>
    </source>
</reference>
<organism evidence="1 2">
    <name type="scientific">Fusarium pseudoanthophilum</name>
    <dbReference type="NCBI Taxonomy" id="48495"/>
    <lineage>
        <taxon>Eukaryota</taxon>
        <taxon>Fungi</taxon>
        <taxon>Dikarya</taxon>
        <taxon>Ascomycota</taxon>
        <taxon>Pezizomycotina</taxon>
        <taxon>Sordariomycetes</taxon>
        <taxon>Hypocreomycetidae</taxon>
        <taxon>Hypocreales</taxon>
        <taxon>Nectriaceae</taxon>
        <taxon>Fusarium</taxon>
        <taxon>Fusarium fujikuroi species complex</taxon>
    </lineage>
</organism>
<dbReference type="AlphaFoldDB" id="A0A8H5UU18"/>
<dbReference type="Proteomes" id="UP000544095">
    <property type="component" value="Unassembled WGS sequence"/>
</dbReference>
<comment type="caution">
    <text evidence="1">The sequence shown here is derived from an EMBL/GenBank/DDBJ whole genome shotgun (WGS) entry which is preliminary data.</text>
</comment>
<accession>A0A8H5UU18</accession>